<keyword evidence="5 6" id="KW-0472">Membrane</keyword>
<dbReference type="InterPro" id="IPR012902">
    <property type="entry name" value="N_methyl_site"/>
</dbReference>
<evidence type="ECO:0000256" key="4">
    <source>
        <dbReference type="ARBA" id="ARBA00022989"/>
    </source>
</evidence>
<dbReference type="InterPro" id="IPR002416">
    <property type="entry name" value="T2SS_protein-GspH"/>
</dbReference>
<dbReference type="STRING" id="1245526.SAMN05216580_0612"/>
<dbReference type="RefSeq" id="WP_090212030.1">
    <property type="nucleotide sequence ID" value="NZ_LT629780.1"/>
</dbReference>
<organism evidence="7 8">
    <name type="scientific">Geopseudomonas guangdongensis</name>
    <dbReference type="NCBI Taxonomy" id="1245526"/>
    <lineage>
        <taxon>Bacteria</taxon>
        <taxon>Pseudomonadati</taxon>
        <taxon>Pseudomonadota</taxon>
        <taxon>Gammaproteobacteria</taxon>
        <taxon>Pseudomonadales</taxon>
        <taxon>Pseudomonadaceae</taxon>
        <taxon>Geopseudomonas</taxon>
    </lineage>
</organism>
<dbReference type="EMBL" id="LT629780">
    <property type="protein sequence ID" value="SDT94670.1"/>
    <property type="molecule type" value="Genomic_DNA"/>
</dbReference>
<dbReference type="OrthoDB" id="5654254at2"/>
<dbReference type="Proteomes" id="UP000243063">
    <property type="component" value="Chromosome I"/>
</dbReference>
<dbReference type="PROSITE" id="PS00409">
    <property type="entry name" value="PROKAR_NTER_METHYL"/>
    <property type="match status" value="1"/>
</dbReference>
<keyword evidence="8" id="KW-1185">Reference proteome</keyword>
<sequence>MPRHQRGFTLIELIMVIVLLGILAAFALPRFADFGKDARIAVVENAMGAARSAALIAGSAQRTAGGDRAASVLLEGVTIKMQNGYPEPSPSQPGDTTGGIMLAARLTDDFEGERQTTATYDLLLVKLKDAPDPDTCYFVYEAPAADSQQPPAMQLWGDAFDGC</sequence>
<evidence type="ECO:0000256" key="1">
    <source>
        <dbReference type="ARBA" id="ARBA00004167"/>
    </source>
</evidence>
<evidence type="ECO:0000256" key="2">
    <source>
        <dbReference type="ARBA" id="ARBA00022481"/>
    </source>
</evidence>
<dbReference type="GO" id="GO:0016020">
    <property type="term" value="C:membrane"/>
    <property type="evidence" value="ECO:0007669"/>
    <property type="project" value="UniProtKB-SubCell"/>
</dbReference>
<reference evidence="8" key="1">
    <citation type="submission" date="2016-10" db="EMBL/GenBank/DDBJ databases">
        <authorList>
            <person name="Varghese N."/>
            <person name="Submissions S."/>
        </authorList>
    </citation>
    <scope>NUCLEOTIDE SEQUENCE [LARGE SCALE GENOMIC DNA]</scope>
    <source>
        <strain evidence="8">CCTCC 2012022</strain>
    </source>
</reference>
<keyword evidence="4 6" id="KW-1133">Transmembrane helix</keyword>
<evidence type="ECO:0000256" key="5">
    <source>
        <dbReference type="ARBA" id="ARBA00023136"/>
    </source>
</evidence>
<accession>A0A1H2EHV1</accession>
<dbReference type="Pfam" id="PF07963">
    <property type="entry name" value="N_methyl"/>
    <property type="match status" value="1"/>
</dbReference>
<evidence type="ECO:0000313" key="7">
    <source>
        <dbReference type="EMBL" id="SDT94670.1"/>
    </source>
</evidence>
<comment type="subcellular location">
    <subcellularLocation>
        <location evidence="1">Membrane</location>
        <topology evidence="1">Single-pass membrane protein</topology>
    </subcellularLocation>
</comment>
<proteinExistence type="predicted"/>
<feature type="transmembrane region" description="Helical" evidence="6">
    <location>
        <begin position="7"/>
        <end position="28"/>
    </location>
</feature>
<evidence type="ECO:0000256" key="6">
    <source>
        <dbReference type="SAM" id="Phobius"/>
    </source>
</evidence>
<gene>
    <name evidence="7" type="ORF">SAMN05216580_0612</name>
</gene>
<name>A0A1H2EHV1_9GAMM</name>
<keyword evidence="2" id="KW-0488">Methylation</keyword>
<dbReference type="SUPFAM" id="SSF54523">
    <property type="entry name" value="Pili subunits"/>
    <property type="match status" value="1"/>
</dbReference>
<dbReference type="AlphaFoldDB" id="A0A1H2EHV1"/>
<evidence type="ECO:0000256" key="3">
    <source>
        <dbReference type="ARBA" id="ARBA00022692"/>
    </source>
</evidence>
<evidence type="ECO:0000313" key="8">
    <source>
        <dbReference type="Proteomes" id="UP000243063"/>
    </source>
</evidence>
<dbReference type="Gene3D" id="3.30.700.10">
    <property type="entry name" value="Glycoprotein, Type 4 Pilin"/>
    <property type="match status" value="1"/>
</dbReference>
<dbReference type="NCBIfam" id="TIGR02532">
    <property type="entry name" value="IV_pilin_GFxxxE"/>
    <property type="match status" value="1"/>
</dbReference>
<keyword evidence="3 6" id="KW-0812">Transmembrane</keyword>
<dbReference type="PRINTS" id="PR00885">
    <property type="entry name" value="BCTERIALGSPH"/>
</dbReference>
<dbReference type="GO" id="GO:0015627">
    <property type="term" value="C:type II protein secretion system complex"/>
    <property type="evidence" value="ECO:0007669"/>
    <property type="project" value="InterPro"/>
</dbReference>
<protein>
    <submittedName>
        <fullName evidence="7">MSHA pilin protein MshA</fullName>
    </submittedName>
</protein>
<dbReference type="InterPro" id="IPR045584">
    <property type="entry name" value="Pilin-like"/>
</dbReference>
<dbReference type="GO" id="GO:0015628">
    <property type="term" value="P:protein secretion by the type II secretion system"/>
    <property type="evidence" value="ECO:0007669"/>
    <property type="project" value="InterPro"/>
</dbReference>